<evidence type="ECO:0000313" key="1">
    <source>
        <dbReference type="EMBL" id="MXQ14124.1"/>
    </source>
</evidence>
<dbReference type="AlphaFoldDB" id="A0A7X3MVV4"/>
<reference evidence="1 2" key="1">
    <citation type="submission" date="2019-12" db="EMBL/GenBank/DDBJ databases">
        <authorList>
            <person name="Yuan C.-G."/>
        </authorList>
    </citation>
    <scope>NUCLEOTIDE SEQUENCE [LARGE SCALE GENOMIC DNA]</scope>
    <source>
        <strain evidence="1 2">KCTC 23863</strain>
    </source>
</reference>
<dbReference type="RefSeq" id="WP_160887745.1">
    <property type="nucleotide sequence ID" value="NZ_WURB01000026.1"/>
</dbReference>
<name>A0A7X3MVV4_9HYPH</name>
<organism evidence="1 2">
    <name type="scientific">Microvirga makkahensis</name>
    <dbReference type="NCBI Taxonomy" id="1128670"/>
    <lineage>
        <taxon>Bacteria</taxon>
        <taxon>Pseudomonadati</taxon>
        <taxon>Pseudomonadota</taxon>
        <taxon>Alphaproteobacteria</taxon>
        <taxon>Hyphomicrobiales</taxon>
        <taxon>Methylobacteriaceae</taxon>
        <taxon>Microvirga</taxon>
    </lineage>
</organism>
<accession>A0A7X3MVV4</accession>
<gene>
    <name evidence="1" type="ORF">GR328_22230</name>
</gene>
<sequence>MNRNAALLLQSLAFFDQVVSGSGIAPERARQMAQGAAAEVLDALARRDFGKLATFVSEEGLAVSPYVMLHDGTVRLSRSEIERCASDPQARHWGEMDGTGDPIEITCGRYFDEFVWTADYRQADEVLYNEPRRRGNDINNNHEFAPDGIVVEFHIRGKSSLLELDWKSLRLIFRRGEQGLSLLAITRDVWTI</sequence>
<dbReference type="Proteomes" id="UP000436483">
    <property type="component" value="Unassembled WGS sequence"/>
</dbReference>
<dbReference type="EMBL" id="WURB01000026">
    <property type="protein sequence ID" value="MXQ14124.1"/>
    <property type="molecule type" value="Genomic_DNA"/>
</dbReference>
<keyword evidence="2" id="KW-1185">Reference proteome</keyword>
<evidence type="ECO:0000313" key="2">
    <source>
        <dbReference type="Proteomes" id="UP000436483"/>
    </source>
</evidence>
<proteinExistence type="predicted"/>
<reference evidence="1 2" key="2">
    <citation type="submission" date="2020-01" db="EMBL/GenBank/DDBJ databases">
        <title>Microvirga sp. nov., an arsenate reduction bacterium isolated from Tibet hotspring sediments.</title>
        <authorList>
            <person name="Xian W.-D."/>
            <person name="Li W.-J."/>
        </authorList>
    </citation>
    <scope>NUCLEOTIDE SEQUENCE [LARGE SCALE GENOMIC DNA]</scope>
    <source>
        <strain evidence="1 2">KCTC 23863</strain>
    </source>
</reference>
<dbReference type="OrthoDB" id="1267107at2"/>
<protein>
    <submittedName>
        <fullName evidence="1">Uncharacterized protein</fullName>
    </submittedName>
</protein>
<comment type="caution">
    <text evidence="1">The sequence shown here is derived from an EMBL/GenBank/DDBJ whole genome shotgun (WGS) entry which is preliminary data.</text>
</comment>